<keyword evidence="1" id="KW-0732">Signal</keyword>
<accession>A0A1H0DQR7</accession>
<gene>
    <name evidence="2" type="ORF">SAMN04489726_7936</name>
</gene>
<evidence type="ECO:0000313" key="2">
    <source>
        <dbReference type="EMBL" id="SDN72520.1"/>
    </source>
</evidence>
<dbReference type="RefSeq" id="WP_030432024.1">
    <property type="nucleotide sequence ID" value="NZ_JOEF01000022.1"/>
</dbReference>
<feature type="signal peptide" evidence="1">
    <location>
        <begin position="1"/>
        <end position="27"/>
    </location>
</feature>
<evidence type="ECO:0000256" key="1">
    <source>
        <dbReference type="SAM" id="SignalP"/>
    </source>
</evidence>
<dbReference type="AlphaFoldDB" id="A0A1H0DQR7"/>
<organism evidence="2 3">
    <name type="scientific">Allokutzneria albata</name>
    <name type="common">Kibdelosporangium albatum</name>
    <dbReference type="NCBI Taxonomy" id="211114"/>
    <lineage>
        <taxon>Bacteria</taxon>
        <taxon>Bacillati</taxon>
        <taxon>Actinomycetota</taxon>
        <taxon>Actinomycetes</taxon>
        <taxon>Pseudonocardiales</taxon>
        <taxon>Pseudonocardiaceae</taxon>
        <taxon>Allokutzneria</taxon>
    </lineage>
</organism>
<feature type="chain" id="PRO_5009248022" description="Ig-like domain-containing protein" evidence="1">
    <location>
        <begin position="28"/>
        <end position="177"/>
    </location>
</feature>
<dbReference type="EMBL" id="LT629701">
    <property type="protein sequence ID" value="SDN72520.1"/>
    <property type="molecule type" value="Genomic_DNA"/>
</dbReference>
<reference evidence="2 3" key="1">
    <citation type="submission" date="2016-10" db="EMBL/GenBank/DDBJ databases">
        <authorList>
            <person name="de Groot N.N."/>
        </authorList>
    </citation>
    <scope>NUCLEOTIDE SEQUENCE [LARGE SCALE GENOMIC DNA]</scope>
    <source>
        <strain evidence="2 3">DSM 44149</strain>
    </source>
</reference>
<proteinExistence type="predicted"/>
<name>A0A1H0DQR7_ALLAB</name>
<dbReference type="OrthoDB" id="4562341at2"/>
<protein>
    <recommendedName>
        <fullName evidence="4">Ig-like domain-containing protein</fullName>
    </recommendedName>
</protein>
<sequence>MRRSYSAALVSALAAVVLAGTALPAEAAGGRHTFASPSPAYKRTDSNGTFTAQVSAQWTSSSPVTMPWSFTVAPQVRAIAAGRMTCKAGHMQLPYSDHHANVAVTYTWHSSVPNNARNKNYDLWGHCAFPVKVGGKTGMANLRFTFAYRVSGATKRSAVAAAAEPRGPEYTSELTIS</sequence>
<dbReference type="eggNOG" id="ENOG50344W6">
    <property type="taxonomic scope" value="Bacteria"/>
</dbReference>
<keyword evidence="3" id="KW-1185">Reference proteome</keyword>
<evidence type="ECO:0008006" key="4">
    <source>
        <dbReference type="Google" id="ProtNLM"/>
    </source>
</evidence>
<evidence type="ECO:0000313" key="3">
    <source>
        <dbReference type="Proteomes" id="UP000183376"/>
    </source>
</evidence>
<dbReference type="Proteomes" id="UP000183376">
    <property type="component" value="Chromosome I"/>
</dbReference>